<dbReference type="GO" id="GO:0005737">
    <property type="term" value="C:cytoplasm"/>
    <property type="evidence" value="ECO:0007669"/>
    <property type="project" value="TreeGrafter"/>
</dbReference>
<evidence type="ECO:0000313" key="2">
    <source>
        <dbReference type="EMBL" id="TNN84010.1"/>
    </source>
</evidence>
<protein>
    <submittedName>
        <fullName evidence="2">Ski oncogene</fullName>
    </submittedName>
</protein>
<dbReference type="AlphaFoldDB" id="A0A4Z2J154"/>
<feature type="compositionally biased region" description="Basic and acidic residues" evidence="1">
    <location>
        <begin position="361"/>
        <end position="372"/>
    </location>
</feature>
<sequence>MSYHLAQWDLLGSRMCEEGVMTAWPCYVYDVVALSPVPAKRSKFDKLQSPSADKDRKPDWLQSLSKSAQKDLKQVQMKQRPSAFRPWSPKATEKEKPGTQNEVERSYSKSHETLVEPNPTPAPLAPPVPLHNGDTQPALKPPPSSTAKQHEEDMDTDGEIDVDDCDDRPVPASSLACLPSACTKVPQTLTPQGVARPQEGPDWLPGTVCPEMDTLRQMLYGGADTKDAREKLLQEIVKLRVKQEEKLAAALQAKRSLQQVFHPVPELEFVRVAKKGRLLEAIEAKRNLRKEIERLRVDWERKMREAEESCGRLKRELERERQLRVCDKGCEAERLRVKYSTQIEELHLQLQQAEADREQLRQELQQEREARQSLESVVKDLQSQLALQADRSPPGDPKDANTDTHRQNTQHTNGS</sequence>
<dbReference type="GO" id="GO:0000122">
    <property type="term" value="P:negative regulation of transcription by RNA polymerase II"/>
    <property type="evidence" value="ECO:0007669"/>
    <property type="project" value="TreeGrafter"/>
</dbReference>
<evidence type="ECO:0000313" key="3">
    <source>
        <dbReference type="Proteomes" id="UP000314294"/>
    </source>
</evidence>
<dbReference type="PANTHER" id="PTHR10005">
    <property type="entry name" value="SKI ONCOGENE-RELATED"/>
    <property type="match status" value="1"/>
</dbReference>
<dbReference type="OrthoDB" id="3938623at2759"/>
<dbReference type="GO" id="GO:0005634">
    <property type="term" value="C:nucleus"/>
    <property type="evidence" value="ECO:0007669"/>
    <property type="project" value="TreeGrafter"/>
</dbReference>
<evidence type="ECO:0000256" key="1">
    <source>
        <dbReference type="SAM" id="MobiDB-lite"/>
    </source>
</evidence>
<feature type="compositionally biased region" description="Acidic residues" evidence="1">
    <location>
        <begin position="152"/>
        <end position="166"/>
    </location>
</feature>
<dbReference type="GO" id="GO:0046332">
    <property type="term" value="F:SMAD binding"/>
    <property type="evidence" value="ECO:0007669"/>
    <property type="project" value="TreeGrafter"/>
</dbReference>
<feature type="compositionally biased region" description="Basic and acidic residues" evidence="1">
    <location>
        <begin position="396"/>
        <end position="406"/>
    </location>
</feature>
<comment type="caution">
    <text evidence="2">The sequence shown here is derived from an EMBL/GenBank/DDBJ whole genome shotgun (WGS) entry which is preliminary data.</text>
</comment>
<reference evidence="2 3" key="1">
    <citation type="submission" date="2019-03" db="EMBL/GenBank/DDBJ databases">
        <title>First draft genome of Liparis tanakae, snailfish: a comprehensive survey of snailfish specific genes.</title>
        <authorList>
            <person name="Kim W."/>
            <person name="Song I."/>
            <person name="Jeong J.-H."/>
            <person name="Kim D."/>
            <person name="Kim S."/>
            <person name="Ryu S."/>
            <person name="Song J.Y."/>
            <person name="Lee S.K."/>
        </authorList>
    </citation>
    <scope>NUCLEOTIDE SEQUENCE [LARGE SCALE GENOMIC DNA]</scope>
    <source>
        <tissue evidence="2">Muscle</tissue>
    </source>
</reference>
<feature type="compositionally biased region" description="Basic and acidic residues" evidence="1">
    <location>
        <begin position="42"/>
        <end position="59"/>
    </location>
</feature>
<dbReference type="InterPro" id="IPR023216">
    <property type="entry name" value="Tscrpt_reg_SKI_SnoN"/>
</dbReference>
<feature type="compositionally biased region" description="Basic and acidic residues" evidence="1">
    <location>
        <begin position="91"/>
        <end position="114"/>
    </location>
</feature>
<keyword evidence="3" id="KW-1185">Reference proteome</keyword>
<feature type="region of interest" description="Disordered" evidence="1">
    <location>
        <begin position="361"/>
        <end position="415"/>
    </location>
</feature>
<accession>A0A4Z2J154</accession>
<dbReference type="GO" id="GO:0005667">
    <property type="term" value="C:transcription regulator complex"/>
    <property type="evidence" value="ECO:0007669"/>
    <property type="project" value="TreeGrafter"/>
</dbReference>
<proteinExistence type="predicted"/>
<organism evidence="2 3">
    <name type="scientific">Liparis tanakae</name>
    <name type="common">Tanaka's snailfish</name>
    <dbReference type="NCBI Taxonomy" id="230148"/>
    <lineage>
        <taxon>Eukaryota</taxon>
        <taxon>Metazoa</taxon>
        <taxon>Chordata</taxon>
        <taxon>Craniata</taxon>
        <taxon>Vertebrata</taxon>
        <taxon>Euteleostomi</taxon>
        <taxon>Actinopterygii</taxon>
        <taxon>Neopterygii</taxon>
        <taxon>Teleostei</taxon>
        <taxon>Neoteleostei</taxon>
        <taxon>Acanthomorphata</taxon>
        <taxon>Eupercaria</taxon>
        <taxon>Perciformes</taxon>
        <taxon>Cottioidei</taxon>
        <taxon>Cottales</taxon>
        <taxon>Liparidae</taxon>
        <taxon>Liparis</taxon>
    </lineage>
</organism>
<gene>
    <name evidence="2" type="primary">Ski</name>
    <name evidence="2" type="ORF">EYF80_005881</name>
</gene>
<dbReference type="GO" id="GO:0000981">
    <property type="term" value="F:DNA-binding transcription factor activity, RNA polymerase II-specific"/>
    <property type="evidence" value="ECO:0007669"/>
    <property type="project" value="TreeGrafter"/>
</dbReference>
<dbReference type="GO" id="GO:0000978">
    <property type="term" value="F:RNA polymerase II cis-regulatory region sequence-specific DNA binding"/>
    <property type="evidence" value="ECO:0007669"/>
    <property type="project" value="TreeGrafter"/>
</dbReference>
<dbReference type="GO" id="GO:0030514">
    <property type="term" value="P:negative regulation of BMP signaling pathway"/>
    <property type="evidence" value="ECO:0007669"/>
    <property type="project" value="TreeGrafter"/>
</dbReference>
<dbReference type="GO" id="GO:0030512">
    <property type="term" value="P:negative regulation of transforming growth factor beta receptor signaling pathway"/>
    <property type="evidence" value="ECO:0007669"/>
    <property type="project" value="TreeGrafter"/>
</dbReference>
<feature type="compositionally biased region" description="Pro residues" evidence="1">
    <location>
        <begin position="118"/>
        <end position="129"/>
    </location>
</feature>
<dbReference type="Proteomes" id="UP000314294">
    <property type="component" value="Unassembled WGS sequence"/>
</dbReference>
<name>A0A4Z2J154_9TELE</name>
<feature type="region of interest" description="Disordered" evidence="1">
    <location>
        <begin position="40"/>
        <end position="167"/>
    </location>
</feature>
<dbReference type="PANTHER" id="PTHR10005:SF24">
    <property type="entry name" value="SKI ONCOGENE"/>
    <property type="match status" value="1"/>
</dbReference>
<dbReference type="EMBL" id="SRLO01000030">
    <property type="protein sequence ID" value="TNN84010.1"/>
    <property type="molecule type" value="Genomic_DNA"/>
</dbReference>